<accession>G8NZH6</accession>
<keyword evidence="4" id="KW-0812">Transmembrane</keyword>
<proteinExistence type="predicted"/>
<dbReference type="AlphaFoldDB" id="G8NZH6"/>
<dbReference type="eggNOG" id="COG4771">
    <property type="taxonomic scope" value="Bacteria"/>
</dbReference>
<feature type="signal peptide" evidence="7">
    <location>
        <begin position="1"/>
        <end position="33"/>
    </location>
</feature>
<evidence type="ECO:0000259" key="8">
    <source>
        <dbReference type="Pfam" id="PF25183"/>
    </source>
</evidence>
<keyword evidence="7" id="KW-0732">Signal</keyword>
<reference evidence="9 10" key="1">
    <citation type="submission" date="2011-11" db="EMBL/GenBank/DDBJ databases">
        <title>Complete sequence of Granulicella mallensis MP5ACTX8.</title>
        <authorList>
            <consortium name="US DOE Joint Genome Institute"/>
            <person name="Lucas S."/>
            <person name="Copeland A."/>
            <person name="Lapidus A."/>
            <person name="Cheng J.-F."/>
            <person name="Goodwin L."/>
            <person name="Pitluck S."/>
            <person name="Peters L."/>
            <person name="Lu M."/>
            <person name="Detter J.C."/>
            <person name="Han C."/>
            <person name="Tapia R."/>
            <person name="Land M."/>
            <person name="Hauser L."/>
            <person name="Kyrpides N."/>
            <person name="Ivanova N."/>
            <person name="Mikhailova N."/>
            <person name="Pagani I."/>
            <person name="Rawat S."/>
            <person name="Mannisto M."/>
            <person name="Haggblom M."/>
            <person name="Woyke T."/>
        </authorList>
    </citation>
    <scope>NUCLEOTIDE SEQUENCE [LARGE SCALE GENOMIC DNA]</scope>
    <source>
        <strain evidence="10">ATCC BAA-1857 / DSM 23137 / MP5ACTX8</strain>
    </source>
</reference>
<evidence type="ECO:0000256" key="2">
    <source>
        <dbReference type="ARBA" id="ARBA00022448"/>
    </source>
</evidence>
<dbReference type="PANTHER" id="PTHR30069">
    <property type="entry name" value="TONB-DEPENDENT OUTER MEMBRANE RECEPTOR"/>
    <property type="match status" value="1"/>
</dbReference>
<dbReference type="InterPro" id="IPR037066">
    <property type="entry name" value="Plug_dom_sf"/>
</dbReference>
<dbReference type="Gene3D" id="2.60.40.1120">
    <property type="entry name" value="Carboxypeptidase-like, regulatory domain"/>
    <property type="match status" value="1"/>
</dbReference>
<dbReference type="Proteomes" id="UP000007113">
    <property type="component" value="Chromosome"/>
</dbReference>
<keyword evidence="5" id="KW-0472">Membrane</keyword>
<dbReference type="HOGENOM" id="CLU_006298_0_0_0"/>
<evidence type="ECO:0000313" key="9">
    <source>
        <dbReference type="EMBL" id="AEU38004.1"/>
    </source>
</evidence>
<feature type="domain" description="TonB-dependent transporter Oar-like beta-barrel" evidence="8">
    <location>
        <begin position="259"/>
        <end position="1131"/>
    </location>
</feature>
<dbReference type="eggNOG" id="COG3188">
    <property type="taxonomic scope" value="Bacteria"/>
</dbReference>
<feature type="chain" id="PRO_5003512248" evidence="7">
    <location>
        <begin position="34"/>
        <end position="1138"/>
    </location>
</feature>
<dbReference type="RefSeq" id="WP_014266877.1">
    <property type="nucleotide sequence ID" value="NC_016631.1"/>
</dbReference>
<keyword evidence="10" id="KW-1185">Reference proteome</keyword>
<dbReference type="SUPFAM" id="SSF56935">
    <property type="entry name" value="Porins"/>
    <property type="match status" value="1"/>
</dbReference>
<dbReference type="Pfam" id="PF13620">
    <property type="entry name" value="CarboxypepD_reg"/>
    <property type="match status" value="1"/>
</dbReference>
<dbReference type="InterPro" id="IPR057601">
    <property type="entry name" value="Oar-like_b-barrel"/>
</dbReference>
<dbReference type="KEGG" id="gma:AciX8_3718"/>
<gene>
    <name evidence="9" type="ordered locus">AciX8_3718</name>
</gene>
<evidence type="ECO:0000313" key="10">
    <source>
        <dbReference type="Proteomes" id="UP000007113"/>
    </source>
</evidence>
<dbReference type="Pfam" id="PF25183">
    <property type="entry name" value="OMP_b-brl_4"/>
    <property type="match status" value="1"/>
</dbReference>
<dbReference type="PANTHER" id="PTHR30069:SF46">
    <property type="entry name" value="OAR PROTEIN"/>
    <property type="match status" value="1"/>
</dbReference>
<dbReference type="GO" id="GO:0009279">
    <property type="term" value="C:cell outer membrane"/>
    <property type="evidence" value="ECO:0007669"/>
    <property type="project" value="UniProtKB-SubCell"/>
</dbReference>
<dbReference type="InterPro" id="IPR039426">
    <property type="entry name" value="TonB-dep_rcpt-like"/>
</dbReference>
<protein>
    <submittedName>
        <fullName evidence="9">Cna B domain protein</fullName>
    </submittedName>
</protein>
<dbReference type="STRING" id="682795.AciX8_3718"/>
<evidence type="ECO:0000256" key="1">
    <source>
        <dbReference type="ARBA" id="ARBA00004571"/>
    </source>
</evidence>
<dbReference type="GO" id="GO:0044718">
    <property type="term" value="P:siderophore transmembrane transport"/>
    <property type="evidence" value="ECO:0007669"/>
    <property type="project" value="TreeGrafter"/>
</dbReference>
<name>G8NZH6_GRAMM</name>
<keyword evidence="6" id="KW-0998">Cell outer membrane</keyword>
<evidence type="ECO:0000256" key="7">
    <source>
        <dbReference type="SAM" id="SignalP"/>
    </source>
</evidence>
<dbReference type="EMBL" id="CP003130">
    <property type="protein sequence ID" value="AEU38004.1"/>
    <property type="molecule type" value="Genomic_DNA"/>
</dbReference>
<evidence type="ECO:0000256" key="4">
    <source>
        <dbReference type="ARBA" id="ARBA00022692"/>
    </source>
</evidence>
<evidence type="ECO:0000256" key="3">
    <source>
        <dbReference type="ARBA" id="ARBA00022452"/>
    </source>
</evidence>
<evidence type="ECO:0000256" key="6">
    <source>
        <dbReference type="ARBA" id="ARBA00023237"/>
    </source>
</evidence>
<evidence type="ECO:0000256" key="5">
    <source>
        <dbReference type="ARBA" id="ARBA00023136"/>
    </source>
</evidence>
<dbReference type="InterPro" id="IPR036942">
    <property type="entry name" value="Beta-barrel_TonB_sf"/>
</dbReference>
<dbReference type="Gene3D" id="2.40.170.20">
    <property type="entry name" value="TonB-dependent receptor, beta-barrel domain"/>
    <property type="match status" value="1"/>
</dbReference>
<dbReference type="GO" id="GO:0015344">
    <property type="term" value="F:siderophore uptake transmembrane transporter activity"/>
    <property type="evidence" value="ECO:0007669"/>
    <property type="project" value="TreeGrafter"/>
</dbReference>
<sequence length="1138" mass="122307">MSTSCSRPTCAKLALFLSFMVLVSQLWSPSAAAQLSSASVTGGVKDVSGAVVPGARIVLKNGATGVERAATSNDSGSYNFPAVPPGPYTLQATKTGFATFSSGGFTLVVSQTSTIDITMTVGAVNETVSVQAEGQTLETGSSQLGTVIGSREVTDLPLNGRNFTQLLSLTPGASPISVAQNGSGDRTPTTFGSAFTFPAVNGQTNRSNFFMVDGLNDENSWYNTYTVAPIIDAIQEFKVLSHPDQAQYGGVTGGIVNVVTKSGTQHFHGSAWEYLRNDFFDARNPFLSSVTPLRQNQFGGSLGGPVILPKLAGLRKNTFFFVAAEGFLFSQPSNSFFIVPTAAELNGDLSAVPTQIYDPSSTRPDPANPGQFLRTAYANNQITPSEVDPRAVAYAKLVLPAPIFIPSAPQYNAINTESNKQQQQNYTVRIDHNFGDHDFVWFRYSAERLNETTPGGLPSITQTLSEPGQNYGASWMHVFGPSLSLQAQFARSHLGYDSESLFSIPNVIGTYGATPAIAGFVGGIQLMPQIGVNGFFSGGESSAPSPDLSTTWQYKSDVTKSFGRHVLQVGGEWNSLGHTEKQLYGQVGFAPQQTADPNNLGTTGSALASFLLNVPDNAYRRNVNIAERPGGIMGFYVQDQMRVTEKLTVNAGLRYDRTFIPGYGTESSVGTQGSIETGDMDFDNGTYIVQQLPPSCEDRGHAPCIPGGVLPAHVVVSPDRRILHDTKTNFGPRIGAIYRANPRLVIHVGFGIIFDNWAAAIQLAQNYQGSWPDIGTQSVQSLNLPSGTSLLPTVTGQNPFLGASASDLPASTPFTPSNANYYVDPNIRNPYSEQYNLGIEQQLTQNMNLSLNYVGSESHRLDVGTYYNTAVTPGPGDPSARSLYPYMIASNYDRSIGNGTYNALQLALSRRFEGGLAYQISYTWSKSIDEGSSGYFGVEGTNVQNPYNIRGDRSVSAFDLPQQFTANVNYEAPVGRGKRFSTGNRLADYALGGWQGNAIFSAHSGQNFSLNLDPDIANVGNEGYERPNLVGNPKPAHQSKDEWFNTAAFVAPAQYTYGDVGRNSLRQQGFWDLDLSVFRQFPMYGSARLELRGEAFNATNSVILGTPGTDLSSPTTFGVVSSTANDARKLQIAAKIIF</sequence>
<keyword evidence="3" id="KW-1134">Transmembrane beta strand</keyword>
<dbReference type="InterPro" id="IPR008969">
    <property type="entry name" value="CarboxyPept-like_regulatory"/>
</dbReference>
<dbReference type="Gene3D" id="2.170.130.10">
    <property type="entry name" value="TonB-dependent receptor, plug domain"/>
    <property type="match status" value="1"/>
</dbReference>
<dbReference type="SUPFAM" id="SSF49464">
    <property type="entry name" value="Carboxypeptidase regulatory domain-like"/>
    <property type="match status" value="1"/>
</dbReference>
<comment type="subcellular location">
    <subcellularLocation>
        <location evidence="1">Cell outer membrane</location>
        <topology evidence="1">Multi-pass membrane protein</topology>
    </subcellularLocation>
</comment>
<keyword evidence="2" id="KW-0813">Transport</keyword>
<organism evidence="9 10">
    <name type="scientific">Granulicella mallensis (strain ATCC BAA-1857 / DSM 23137 / MP5ACTX8)</name>
    <dbReference type="NCBI Taxonomy" id="682795"/>
    <lineage>
        <taxon>Bacteria</taxon>
        <taxon>Pseudomonadati</taxon>
        <taxon>Acidobacteriota</taxon>
        <taxon>Terriglobia</taxon>
        <taxon>Terriglobales</taxon>
        <taxon>Acidobacteriaceae</taxon>
        <taxon>Granulicella</taxon>
    </lineage>
</organism>